<gene>
    <name evidence="1" type="ORF">GAK29_04623</name>
</gene>
<evidence type="ECO:0000313" key="1">
    <source>
        <dbReference type="EMBL" id="KAF1015273.1"/>
    </source>
</evidence>
<name>A0A833UMP9_ACIBZ</name>
<dbReference type="AlphaFoldDB" id="A0A833UMP9"/>
<dbReference type="EMBL" id="WNDP01000223">
    <property type="protein sequence ID" value="KAF1015273.1"/>
    <property type="molecule type" value="Genomic_DNA"/>
</dbReference>
<evidence type="ECO:0000313" key="2">
    <source>
        <dbReference type="Proteomes" id="UP000490535"/>
    </source>
</evidence>
<protein>
    <recommendedName>
        <fullName evidence="3">Reverse transcriptase domain-containing protein</fullName>
    </recommendedName>
</protein>
<organism evidence="1 2">
    <name type="scientific">Acinetobacter bereziniae</name>
    <name type="common">Acinetobacter genomosp. 10</name>
    <dbReference type="NCBI Taxonomy" id="106648"/>
    <lineage>
        <taxon>Bacteria</taxon>
        <taxon>Pseudomonadati</taxon>
        <taxon>Pseudomonadota</taxon>
        <taxon>Gammaproteobacteria</taxon>
        <taxon>Moraxellales</taxon>
        <taxon>Moraxellaceae</taxon>
        <taxon>Acinetobacter</taxon>
    </lineage>
</organism>
<comment type="caution">
    <text evidence="1">The sequence shown here is derived from an EMBL/GenBank/DDBJ whole genome shotgun (WGS) entry which is preliminary data.</text>
</comment>
<dbReference type="Proteomes" id="UP000490535">
    <property type="component" value="Unassembled WGS sequence"/>
</dbReference>
<accession>A0A833UMP9</accession>
<evidence type="ECO:0008006" key="3">
    <source>
        <dbReference type="Google" id="ProtNLM"/>
    </source>
</evidence>
<reference evidence="2" key="1">
    <citation type="journal article" date="2020" name="MBio">
        <title>Horizontal gene transfer to a defensive symbiont with a reduced genome amongst a multipartite beetle microbiome.</title>
        <authorList>
            <person name="Waterworth S.C."/>
            <person name="Florez L.V."/>
            <person name="Rees E.R."/>
            <person name="Hertweck C."/>
            <person name="Kaltenpoth M."/>
            <person name="Kwan J.C."/>
        </authorList>
    </citation>
    <scope>NUCLEOTIDE SEQUENCE [LARGE SCALE GENOMIC DNA]</scope>
</reference>
<sequence>MVMHRKLFVEHDGLKSDLFCFASGVAEGSNLGPLLFILIYNDVIDDVNCKLYINAEDLKISSIINSTLDCVQLQNYKNILVLCFKTNRLDLNTDKCKKITCRRKHQHINFYYNVEG</sequence>
<proteinExistence type="predicted"/>